<dbReference type="Proteomes" id="UP001281147">
    <property type="component" value="Unassembled WGS sequence"/>
</dbReference>
<sequence>MAAAVKALNARIRANPVADYFCSTHFWGPASNFGIPIAAVMDTRKDPDIISGRMTLALAGYSGVFMRYSMAVTPKNYLLFGCHIVNFSAQMTQGYRFVNYWYMGGRDKLAKDRAEQGLGEAEAATKDIAGSAKAGAQSAVDQAKAGTQNAVDEAKKQVEKVTGR</sequence>
<name>A0ACC3MQ96_9PEZI</name>
<dbReference type="EMBL" id="JAUTXU010000189">
    <property type="protein sequence ID" value="KAK3700101.1"/>
    <property type="molecule type" value="Genomic_DNA"/>
</dbReference>
<evidence type="ECO:0000313" key="1">
    <source>
        <dbReference type="EMBL" id="KAK3700101.1"/>
    </source>
</evidence>
<organism evidence="1 2">
    <name type="scientific">Vermiconidia calcicola</name>
    <dbReference type="NCBI Taxonomy" id="1690605"/>
    <lineage>
        <taxon>Eukaryota</taxon>
        <taxon>Fungi</taxon>
        <taxon>Dikarya</taxon>
        <taxon>Ascomycota</taxon>
        <taxon>Pezizomycotina</taxon>
        <taxon>Dothideomycetes</taxon>
        <taxon>Dothideomycetidae</taxon>
        <taxon>Mycosphaerellales</taxon>
        <taxon>Extremaceae</taxon>
        <taxon>Vermiconidia</taxon>
    </lineage>
</organism>
<keyword evidence="2" id="KW-1185">Reference proteome</keyword>
<protein>
    <submittedName>
        <fullName evidence="1">Uncharacterized protein</fullName>
    </submittedName>
</protein>
<evidence type="ECO:0000313" key="2">
    <source>
        <dbReference type="Proteomes" id="UP001281147"/>
    </source>
</evidence>
<proteinExistence type="predicted"/>
<comment type="caution">
    <text evidence="1">The sequence shown here is derived from an EMBL/GenBank/DDBJ whole genome shotgun (WGS) entry which is preliminary data.</text>
</comment>
<gene>
    <name evidence="1" type="ORF">LTR37_016104</name>
</gene>
<accession>A0ACC3MQ96</accession>
<reference evidence="1" key="1">
    <citation type="submission" date="2023-07" db="EMBL/GenBank/DDBJ databases">
        <title>Black Yeasts Isolated from many extreme environments.</title>
        <authorList>
            <person name="Coleine C."/>
            <person name="Stajich J.E."/>
            <person name="Selbmann L."/>
        </authorList>
    </citation>
    <scope>NUCLEOTIDE SEQUENCE</scope>
    <source>
        <strain evidence="1">CCFEE 5714</strain>
    </source>
</reference>